<gene>
    <name evidence="1" type="ORF">EVAR_95342_1</name>
</gene>
<evidence type="ECO:0000313" key="1">
    <source>
        <dbReference type="EMBL" id="GBP22942.1"/>
    </source>
</evidence>
<evidence type="ECO:0000313" key="2">
    <source>
        <dbReference type="Proteomes" id="UP000299102"/>
    </source>
</evidence>
<proteinExistence type="predicted"/>
<dbReference type="Proteomes" id="UP000299102">
    <property type="component" value="Unassembled WGS sequence"/>
</dbReference>
<accession>A0A4C1U984</accession>
<comment type="caution">
    <text evidence="1">The sequence shown here is derived from an EMBL/GenBank/DDBJ whole genome shotgun (WGS) entry which is preliminary data.</text>
</comment>
<keyword evidence="2" id="KW-1185">Reference proteome</keyword>
<dbReference type="EMBL" id="BGZK01000145">
    <property type="protein sequence ID" value="GBP22942.1"/>
    <property type="molecule type" value="Genomic_DNA"/>
</dbReference>
<protein>
    <submittedName>
        <fullName evidence="1">Uncharacterized protein</fullName>
    </submittedName>
</protein>
<name>A0A4C1U984_EUMVA</name>
<reference evidence="1 2" key="1">
    <citation type="journal article" date="2019" name="Commun. Biol.">
        <title>The bagworm genome reveals a unique fibroin gene that provides high tensile strength.</title>
        <authorList>
            <person name="Kono N."/>
            <person name="Nakamura H."/>
            <person name="Ohtoshi R."/>
            <person name="Tomita M."/>
            <person name="Numata K."/>
            <person name="Arakawa K."/>
        </authorList>
    </citation>
    <scope>NUCLEOTIDE SEQUENCE [LARGE SCALE GENOMIC DNA]</scope>
</reference>
<organism evidence="1 2">
    <name type="scientific">Eumeta variegata</name>
    <name type="common">Bagworm moth</name>
    <name type="synonym">Eumeta japonica</name>
    <dbReference type="NCBI Taxonomy" id="151549"/>
    <lineage>
        <taxon>Eukaryota</taxon>
        <taxon>Metazoa</taxon>
        <taxon>Ecdysozoa</taxon>
        <taxon>Arthropoda</taxon>
        <taxon>Hexapoda</taxon>
        <taxon>Insecta</taxon>
        <taxon>Pterygota</taxon>
        <taxon>Neoptera</taxon>
        <taxon>Endopterygota</taxon>
        <taxon>Lepidoptera</taxon>
        <taxon>Glossata</taxon>
        <taxon>Ditrysia</taxon>
        <taxon>Tineoidea</taxon>
        <taxon>Psychidae</taxon>
        <taxon>Oiketicinae</taxon>
        <taxon>Eumeta</taxon>
    </lineage>
</organism>
<sequence length="100" mass="11213">MTFRFSRIRQTARSTTRRVCRASIGPMITDAASRALAQCTVDPFKFRHRRCGHDVRCVEHARNIFTVLKRALVRAAAVRARVHAPSSRPGDASSRLSGSY</sequence>
<dbReference type="AlphaFoldDB" id="A0A4C1U984"/>